<name>A0A2Z2HSR7_9EURY</name>
<accession>A0A2Z2HSR7</accession>
<organism evidence="2 3">
    <name type="scientific">Natrarchaeobaculum aegyptiacum</name>
    <dbReference type="NCBI Taxonomy" id="745377"/>
    <lineage>
        <taxon>Archaea</taxon>
        <taxon>Methanobacteriati</taxon>
        <taxon>Methanobacteriota</taxon>
        <taxon>Stenosarchaea group</taxon>
        <taxon>Halobacteria</taxon>
        <taxon>Halobacteriales</taxon>
        <taxon>Natrialbaceae</taxon>
        <taxon>Natrarchaeobaculum</taxon>
    </lineage>
</organism>
<protein>
    <submittedName>
        <fullName evidence="2">Uncharacterized protein</fullName>
    </submittedName>
</protein>
<evidence type="ECO:0000256" key="1">
    <source>
        <dbReference type="SAM" id="MobiDB-lite"/>
    </source>
</evidence>
<sequence length="59" mass="6931">MNDSERFFYTSNRAYARADHPVSNRDEIVAAFERTSENETPIDETTRDRRPRSPSKSPR</sequence>
<feature type="compositionally biased region" description="Basic residues" evidence="1">
    <location>
        <begin position="49"/>
        <end position="59"/>
    </location>
</feature>
<dbReference type="EMBL" id="CP019893">
    <property type="protein sequence ID" value="ARS90209.1"/>
    <property type="molecule type" value="Genomic_DNA"/>
</dbReference>
<reference evidence="3" key="1">
    <citation type="submission" date="2017-02" db="EMBL/GenBank/DDBJ databases">
        <title>Natronthermophilus aegyptiacus gen. nov.,sp. nov., an aerobic, extremely halophilic alkalithermophilic archaeon isolated from the athalassohaline Wadi An Natrun, Egypt.</title>
        <authorList>
            <person name="Zhao B."/>
        </authorList>
    </citation>
    <scope>NUCLEOTIDE SEQUENCE [LARGE SCALE GENOMIC DNA]</scope>
    <source>
        <strain evidence="3">JW/NM-HA 15</strain>
    </source>
</reference>
<evidence type="ECO:0000313" key="2">
    <source>
        <dbReference type="EMBL" id="ARS90209.1"/>
    </source>
</evidence>
<dbReference type="AlphaFoldDB" id="A0A2Z2HSR7"/>
<proteinExistence type="predicted"/>
<dbReference type="KEGG" id="naj:B1756_11055"/>
<gene>
    <name evidence="2" type="ORF">B1756_11055</name>
</gene>
<evidence type="ECO:0000313" key="3">
    <source>
        <dbReference type="Proteomes" id="UP000250088"/>
    </source>
</evidence>
<keyword evidence="3" id="KW-1185">Reference proteome</keyword>
<dbReference type="Proteomes" id="UP000250088">
    <property type="component" value="Chromosome"/>
</dbReference>
<feature type="region of interest" description="Disordered" evidence="1">
    <location>
        <begin position="31"/>
        <end position="59"/>
    </location>
</feature>